<dbReference type="SUPFAM" id="SSF55083">
    <property type="entry name" value="6-hydroxymethyl-7,8-dihydropterin pyrophosphokinase, HPPK"/>
    <property type="match status" value="1"/>
</dbReference>
<dbReference type="EMBL" id="UOFG01000019">
    <property type="protein sequence ID" value="VAW58140.1"/>
    <property type="molecule type" value="Genomic_DNA"/>
</dbReference>
<dbReference type="PROSITE" id="PS00794">
    <property type="entry name" value="HPPK"/>
    <property type="match status" value="1"/>
</dbReference>
<evidence type="ECO:0000259" key="8">
    <source>
        <dbReference type="PROSITE" id="PS00794"/>
    </source>
</evidence>
<dbReference type="UniPathway" id="UPA00077">
    <property type="reaction ID" value="UER00155"/>
</dbReference>
<dbReference type="InterPro" id="IPR000550">
    <property type="entry name" value="Hppk"/>
</dbReference>
<gene>
    <name evidence="9" type="ORF">MNBD_GAMMA11-729</name>
</gene>
<protein>
    <recommendedName>
        <fullName evidence="2">2-amino-4-hydroxy-6-hydroxymethyldihydropteridine diphosphokinase</fullName>
        <ecNumber evidence="2">2.7.6.3</ecNumber>
    </recommendedName>
</protein>
<dbReference type="AlphaFoldDB" id="A0A3B0X0B7"/>
<dbReference type="PANTHER" id="PTHR43071">
    <property type="entry name" value="2-AMINO-4-HYDROXY-6-HYDROXYMETHYLDIHYDROPTERIDINE PYROPHOSPHOKINASE"/>
    <property type="match status" value="1"/>
</dbReference>
<dbReference type="GO" id="GO:0005524">
    <property type="term" value="F:ATP binding"/>
    <property type="evidence" value="ECO:0007669"/>
    <property type="project" value="UniProtKB-KW"/>
</dbReference>
<organism evidence="9">
    <name type="scientific">hydrothermal vent metagenome</name>
    <dbReference type="NCBI Taxonomy" id="652676"/>
    <lineage>
        <taxon>unclassified sequences</taxon>
        <taxon>metagenomes</taxon>
        <taxon>ecological metagenomes</taxon>
    </lineage>
</organism>
<dbReference type="EC" id="2.7.6.3" evidence="2"/>
<reference evidence="9" key="1">
    <citation type="submission" date="2018-06" db="EMBL/GenBank/DDBJ databases">
        <authorList>
            <person name="Zhirakovskaya E."/>
        </authorList>
    </citation>
    <scope>NUCLEOTIDE SEQUENCE</scope>
</reference>
<sequence length="132" mass="15438">MRLSSVYESESVGFKGENFYNMVIVLHTDEDVWLVSQALRQIEDAHGRDRSGPKFASRTLDLDLLLYDNQIINENNLQIPRNEILERAFVLWPMAEVAPDLRHPVVKQRYAELWQAFDKSGEKLEPVEFKFD</sequence>
<evidence type="ECO:0000256" key="2">
    <source>
        <dbReference type="ARBA" id="ARBA00013253"/>
    </source>
</evidence>
<dbReference type="NCBIfam" id="TIGR01498">
    <property type="entry name" value="folK"/>
    <property type="match status" value="1"/>
</dbReference>
<evidence type="ECO:0000256" key="6">
    <source>
        <dbReference type="ARBA" id="ARBA00022840"/>
    </source>
</evidence>
<evidence type="ECO:0000256" key="3">
    <source>
        <dbReference type="ARBA" id="ARBA00022679"/>
    </source>
</evidence>
<dbReference type="GO" id="GO:0016301">
    <property type="term" value="F:kinase activity"/>
    <property type="evidence" value="ECO:0007669"/>
    <property type="project" value="UniProtKB-KW"/>
</dbReference>
<dbReference type="Gene3D" id="3.30.70.560">
    <property type="entry name" value="7,8-Dihydro-6-hydroxymethylpterin-pyrophosphokinase HPPK"/>
    <property type="match status" value="1"/>
</dbReference>
<evidence type="ECO:0000256" key="1">
    <source>
        <dbReference type="ARBA" id="ARBA00005051"/>
    </source>
</evidence>
<evidence type="ECO:0000313" key="9">
    <source>
        <dbReference type="EMBL" id="VAW58140.1"/>
    </source>
</evidence>
<dbReference type="CDD" id="cd00483">
    <property type="entry name" value="HPPK"/>
    <property type="match status" value="1"/>
</dbReference>
<feature type="domain" description="7,8-dihydro-6-hydroxymethylpterin-pyrophosphokinase" evidence="8">
    <location>
        <begin position="54"/>
        <end position="65"/>
    </location>
</feature>
<dbReference type="GO" id="GO:0046654">
    <property type="term" value="P:tetrahydrofolate biosynthetic process"/>
    <property type="evidence" value="ECO:0007669"/>
    <property type="project" value="UniProtKB-UniPathway"/>
</dbReference>
<dbReference type="PANTHER" id="PTHR43071:SF2">
    <property type="entry name" value="2-AMINO-4-HYDROXY-6-HYDROXYMETHYLDIHYDROPTERIDINE PYROPHOSPHOKINASE"/>
    <property type="match status" value="1"/>
</dbReference>
<keyword evidence="4" id="KW-0547">Nucleotide-binding</keyword>
<dbReference type="GO" id="GO:0003848">
    <property type="term" value="F:2-amino-4-hydroxy-6-hydroxymethyldihydropteridine diphosphokinase activity"/>
    <property type="evidence" value="ECO:0007669"/>
    <property type="project" value="UniProtKB-EC"/>
</dbReference>
<keyword evidence="7" id="KW-0289">Folate biosynthesis</keyword>
<evidence type="ECO:0000256" key="7">
    <source>
        <dbReference type="ARBA" id="ARBA00022909"/>
    </source>
</evidence>
<comment type="pathway">
    <text evidence="1">Cofactor biosynthesis; tetrahydrofolate biosynthesis; 2-amino-4-hydroxy-6-hydroxymethyl-7,8-dihydropteridine diphosphate from 7,8-dihydroneopterin triphosphate: step 4/4.</text>
</comment>
<dbReference type="Pfam" id="PF01288">
    <property type="entry name" value="HPPK"/>
    <property type="match status" value="1"/>
</dbReference>
<dbReference type="GO" id="GO:0046656">
    <property type="term" value="P:folic acid biosynthetic process"/>
    <property type="evidence" value="ECO:0007669"/>
    <property type="project" value="UniProtKB-KW"/>
</dbReference>
<keyword evidence="3 9" id="KW-0808">Transferase</keyword>
<name>A0A3B0X0B7_9ZZZZ</name>
<evidence type="ECO:0000256" key="4">
    <source>
        <dbReference type="ARBA" id="ARBA00022741"/>
    </source>
</evidence>
<keyword evidence="6" id="KW-0067">ATP-binding</keyword>
<keyword evidence="5 9" id="KW-0418">Kinase</keyword>
<dbReference type="InterPro" id="IPR035907">
    <property type="entry name" value="Hppk_sf"/>
</dbReference>
<proteinExistence type="predicted"/>
<accession>A0A3B0X0B7</accession>
<evidence type="ECO:0000256" key="5">
    <source>
        <dbReference type="ARBA" id="ARBA00022777"/>
    </source>
</evidence>